<keyword evidence="4" id="KW-0479">Metal-binding</keyword>
<dbReference type="STRING" id="42256.RradSPS_1077"/>
<dbReference type="InterPro" id="IPR038257">
    <property type="entry name" value="CRISPR-assoc_Cas3_HD_sf"/>
</dbReference>
<dbReference type="InterPro" id="IPR011545">
    <property type="entry name" value="DEAD/DEAH_box_helicase_dom"/>
</dbReference>
<dbReference type="HOGENOM" id="CLU_010123_0_0_11"/>
<organism evidence="12 14">
    <name type="scientific">Rubrobacter radiotolerans</name>
    <name type="common">Arthrobacter radiotolerans</name>
    <dbReference type="NCBI Taxonomy" id="42256"/>
    <lineage>
        <taxon>Bacteria</taxon>
        <taxon>Bacillati</taxon>
        <taxon>Actinomycetota</taxon>
        <taxon>Rubrobacteria</taxon>
        <taxon>Rubrobacterales</taxon>
        <taxon>Rubrobacteraceae</taxon>
        <taxon>Rubrobacter</taxon>
    </lineage>
</organism>
<dbReference type="Proteomes" id="UP001281130">
    <property type="component" value="Unassembled WGS sequence"/>
</dbReference>
<evidence type="ECO:0000256" key="8">
    <source>
        <dbReference type="ARBA" id="ARBA00022840"/>
    </source>
</evidence>
<dbReference type="InterPro" id="IPR054712">
    <property type="entry name" value="Cas3-like_dom"/>
</dbReference>
<comment type="similarity">
    <text evidence="1">In the N-terminal section; belongs to the CRISPR-associated nuclease Cas3-HD family.</text>
</comment>
<proteinExistence type="inferred from homology"/>
<dbReference type="GO" id="GO:0046872">
    <property type="term" value="F:metal ion binding"/>
    <property type="evidence" value="ECO:0007669"/>
    <property type="project" value="UniProtKB-KW"/>
</dbReference>
<evidence type="ECO:0000256" key="6">
    <source>
        <dbReference type="ARBA" id="ARBA00022801"/>
    </source>
</evidence>
<dbReference type="CDD" id="cd09641">
    <property type="entry name" value="Cas3''_I"/>
    <property type="match status" value="1"/>
</dbReference>
<evidence type="ECO:0000256" key="7">
    <source>
        <dbReference type="ARBA" id="ARBA00022806"/>
    </source>
</evidence>
<dbReference type="InterPro" id="IPR006474">
    <property type="entry name" value="Helicase_Cas3_CRISPR-ass_core"/>
</dbReference>
<gene>
    <name evidence="12" type="ORF">RradSPS_1077</name>
    <name evidence="13" type="ORF">SIL72_06960</name>
</gene>
<evidence type="ECO:0000256" key="3">
    <source>
        <dbReference type="ARBA" id="ARBA00022722"/>
    </source>
</evidence>
<sequence length="748" mass="84085">MKGKYYAHTPATGSERWHDLVSHLERTAERAHKHASKFGAGELGRLAGLWHDIGKFNPAFQDYLKECYRAETSGEKAPRGGSVPHAVYGAVHALHSVQALAAVIHGHHAGLPNQAKYRDSTEQDSTKHTYDKVFSLAKEVLEGLEFDGDLRSLFTDAPRDELQMEVLQRMLFSSLVDADFLDTEHHFDPDIAGDRGAVVSVGELWEVFERDQASLHSSARSDSPVNRVRREVYEACVESASGRRGVFRLSVPTGGGKTRSGLAFALRHAVEHDLDRVIVAVPFTSIIEQTADVYREIFAPLGDGALLEHHSAVRRVADDELDLQEEPREAERLEADRTRARLATQNWDAPLVVTTTVQLFESLFANRTSRCRKLHNVAKSVIVLDEVQTLPVSLLAPTVDLLRELVRRYGVTVALCTATQPALDESGRYLEGFEDVRDVVAEDRAREHFRSLRRVEYRVPRARWTWEEVAENLLSASPERRAVVVVNTKKDALALLDRLGDGSVLHLSTLLCGAHRRDVLEEVGRRLGADEPCLLVATQVVEAGVDLDFPVVFRAMGPLDRIVQAAGRCNREGKLALPGKVVVFEPEEGRMPPGEYRIGADEARNMLENGRDLHDPEVFREYFRNLYQGVDTDARGIQKLRKEFDFPEVARRYRLISDASVPVIVRYGEAWTEGGEMDELVGKIRKRGIFGRDHRRLQPYAVSMFEREFEKRRDETEPIAEGVFLWNGKYDALRGIESAGVDPEGLIW</sequence>
<dbReference type="SUPFAM" id="SSF109604">
    <property type="entry name" value="HD-domain/PDEase-like"/>
    <property type="match status" value="1"/>
</dbReference>
<dbReference type="CDD" id="cd17930">
    <property type="entry name" value="DEXHc_cas3"/>
    <property type="match status" value="1"/>
</dbReference>
<dbReference type="NCBIfam" id="TIGR01587">
    <property type="entry name" value="cas3_core"/>
    <property type="match status" value="1"/>
</dbReference>
<dbReference type="NCBIfam" id="TIGR01596">
    <property type="entry name" value="cas3_HD"/>
    <property type="match status" value="1"/>
</dbReference>
<protein>
    <submittedName>
        <fullName evidence="12">CRISPR-associated helicase Cas3</fullName>
    </submittedName>
    <submittedName>
        <fullName evidence="13">CRISPR-associated helicase/endonuclease Cas3</fullName>
    </submittedName>
</protein>
<dbReference type="InterPro" id="IPR006483">
    <property type="entry name" value="CRISPR-assoc_Cas3_HD"/>
</dbReference>
<keyword evidence="14" id="KW-1185">Reference proteome</keyword>
<dbReference type="EMBL" id="CP007514">
    <property type="protein sequence ID" value="AHY46360.1"/>
    <property type="molecule type" value="Genomic_DNA"/>
</dbReference>
<dbReference type="EMBL" id="JAWXXX010000001">
    <property type="protein sequence ID" value="MDX5893767.1"/>
    <property type="molecule type" value="Genomic_DNA"/>
</dbReference>
<dbReference type="InterPro" id="IPR027417">
    <property type="entry name" value="P-loop_NTPase"/>
</dbReference>
<feature type="domain" description="HD Cas3-type" evidence="11">
    <location>
        <begin position="13"/>
        <end position="181"/>
    </location>
</feature>
<dbReference type="KEGG" id="rrd:RradSPS_1077"/>
<reference evidence="12 14" key="1">
    <citation type="submission" date="2014-03" db="EMBL/GenBank/DDBJ databases">
        <title>Complete genome sequence of the Radio-Resistant Rubrobacter radiotolerans RSPS-4.</title>
        <authorList>
            <person name="Egas C.C."/>
            <person name="Barroso C.C."/>
            <person name="Froufe H.J.C."/>
            <person name="Pacheco J.J."/>
            <person name="Albuquerque L.L."/>
            <person name="da Costa M.M.S."/>
        </authorList>
    </citation>
    <scope>NUCLEOTIDE SEQUENCE [LARGE SCALE GENOMIC DNA]</scope>
    <source>
        <strain evidence="12 14">RSPS-4</strain>
    </source>
</reference>
<keyword evidence="8" id="KW-0067">ATP-binding</keyword>
<keyword evidence="7" id="KW-0347">Helicase</keyword>
<dbReference type="GO" id="GO:0005524">
    <property type="term" value="F:ATP binding"/>
    <property type="evidence" value="ECO:0007669"/>
    <property type="project" value="UniProtKB-KW"/>
</dbReference>
<reference evidence="13" key="2">
    <citation type="submission" date="2023-11" db="EMBL/GenBank/DDBJ databases">
        <title>MicrobeMod: A computational toolkit for identifying prokaryotic methylation and restriction-modification with nanopore sequencing.</title>
        <authorList>
            <person name="Crits-Christoph A."/>
            <person name="Kang S.C."/>
            <person name="Lee H."/>
            <person name="Ostrov N."/>
        </authorList>
    </citation>
    <scope>NUCLEOTIDE SEQUENCE</scope>
    <source>
        <strain evidence="13">ATCC 51242</strain>
    </source>
</reference>
<dbReference type="eggNOG" id="COG1203">
    <property type="taxonomic scope" value="Bacteria"/>
</dbReference>
<accession>A0A023X2X7</accession>
<dbReference type="PROSITE" id="PS51643">
    <property type="entry name" value="HD_CAS3"/>
    <property type="match status" value="1"/>
</dbReference>
<keyword evidence="9" id="KW-0051">Antiviral defense</keyword>
<keyword evidence="3" id="KW-0540">Nuclease</keyword>
<keyword evidence="6" id="KW-0378">Hydrolase</keyword>
<dbReference type="PATRIC" id="fig|42256.3.peg.1090"/>
<evidence type="ECO:0000256" key="2">
    <source>
        <dbReference type="ARBA" id="ARBA00009046"/>
    </source>
</evidence>
<dbReference type="Pfam" id="PF00270">
    <property type="entry name" value="DEAD"/>
    <property type="match status" value="1"/>
</dbReference>
<dbReference type="PROSITE" id="PS51192">
    <property type="entry name" value="HELICASE_ATP_BIND_1"/>
    <property type="match status" value="1"/>
</dbReference>
<dbReference type="Gene3D" id="1.10.3210.30">
    <property type="match status" value="1"/>
</dbReference>
<evidence type="ECO:0000259" key="11">
    <source>
        <dbReference type="PROSITE" id="PS51643"/>
    </source>
</evidence>
<dbReference type="GO" id="GO:0004518">
    <property type="term" value="F:nuclease activity"/>
    <property type="evidence" value="ECO:0007669"/>
    <property type="project" value="UniProtKB-KW"/>
</dbReference>
<dbReference type="GO" id="GO:0016787">
    <property type="term" value="F:hydrolase activity"/>
    <property type="evidence" value="ECO:0007669"/>
    <property type="project" value="UniProtKB-KW"/>
</dbReference>
<evidence type="ECO:0000256" key="1">
    <source>
        <dbReference type="ARBA" id="ARBA00006847"/>
    </source>
</evidence>
<dbReference type="Gene3D" id="3.40.50.300">
    <property type="entry name" value="P-loop containing nucleotide triphosphate hydrolases"/>
    <property type="match status" value="2"/>
</dbReference>
<dbReference type="GO" id="GO:0003676">
    <property type="term" value="F:nucleic acid binding"/>
    <property type="evidence" value="ECO:0007669"/>
    <property type="project" value="InterPro"/>
</dbReference>
<dbReference type="AlphaFoldDB" id="A0A023X2X7"/>
<dbReference type="RefSeq" id="WP_038684143.1">
    <property type="nucleotide sequence ID" value="NZ_CP007514.1"/>
</dbReference>
<evidence type="ECO:0000313" key="13">
    <source>
        <dbReference type="EMBL" id="MDX5893767.1"/>
    </source>
</evidence>
<keyword evidence="5" id="KW-0547">Nucleotide-binding</keyword>
<dbReference type="GO" id="GO:0004386">
    <property type="term" value="F:helicase activity"/>
    <property type="evidence" value="ECO:0007669"/>
    <property type="project" value="UniProtKB-KW"/>
</dbReference>
<dbReference type="SMART" id="SM00487">
    <property type="entry name" value="DEXDc"/>
    <property type="match status" value="1"/>
</dbReference>
<dbReference type="SUPFAM" id="SSF52540">
    <property type="entry name" value="P-loop containing nucleoside triphosphate hydrolases"/>
    <property type="match status" value="1"/>
</dbReference>
<comment type="similarity">
    <text evidence="2">In the central section; belongs to the CRISPR-associated helicase Cas3 family.</text>
</comment>
<dbReference type="GO" id="GO:0051607">
    <property type="term" value="P:defense response to virus"/>
    <property type="evidence" value="ECO:0007669"/>
    <property type="project" value="UniProtKB-KW"/>
</dbReference>
<evidence type="ECO:0000256" key="5">
    <source>
        <dbReference type="ARBA" id="ARBA00022741"/>
    </source>
</evidence>
<evidence type="ECO:0000313" key="14">
    <source>
        <dbReference type="Proteomes" id="UP000025229"/>
    </source>
</evidence>
<dbReference type="Proteomes" id="UP000025229">
    <property type="component" value="Chromosome"/>
</dbReference>
<name>A0A023X2X7_RUBRA</name>
<evidence type="ECO:0000259" key="10">
    <source>
        <dbReference type="PROSITE" id="PS51192"/>
    </source>
</evidence>
<dbReference type="Pfam" id="PF22590">
    <property type="entry name" value="Cas3-like_C_2"/>
    <property type="match status" value="1"/>
</dbReference>
<evidence type="ECO:0000256" key="4">
    <source>
        <dbReference type="ARBA" id="ARBA00022723"/>
    </source>
</evidence>
<evidence type="ECO:0000313" key="12">
    <source>
        <dbReference type="EMBL" id="AHY46360.1"/>
    </source>
</evidence>
<feature type="domain" description="Helicase ATP-binding" evidence="10">
    <location>
        <begin position="238"/>
        <end position="438"/>
    </location>
</feature>
<evidence type="ECO:0000256" key="9">
    <source>
        <dbReference type="ARBA" id="ARBA00023118"/>
    </source>
</evidence>
<dbReference type="InterPro" id="IPR014001">
    <property type="entry name" value="Helicase_ATP-bd"/>
</dbReference>
<dbReference type="Pfam" id="PF18019">
    <property type="entry name" value="Cas3_HD"/>
    <property type="match status" value="1"/>
</dbReference>